<dbReference type="Proteomes" id="UP000694520">
    <property type="component" value="Chromosome 29"/>
</dbReference>
<organism evidence="2 3">
    <name type="scientific">Bos mutus grunniens</name>
    <name type="common">Wild yak</name>
    <name type="synonym">Bos grunniens</name>
    <dbReference type="NCBI Taxonomy" id="30521"/>
    <lineage>
        <taxon>Eukaryota</taxon>
        <taxon>Metazoa</taxon>
        <taxon>Chordata</taxon>
        <taxon>Craniata</taxon>
        <taxon>Vertebrata</taxon>
        <taxon>Euteleostomi</taxon>
        <taxon>Mammalia</taxon>
        <taxon>Eutheria</taxon>
        <taxon>Laurasiatheria</taxon>
        <taxon>Artiodactyla</taxon>
        <taxon>Ruminantia</taxon>
        <taxon>Pecora</taxon>
        <taxon>Bovidae</taxon>
        <taxon>Bovinae</taxon>
        <taxon>Bos</taxon>
    </lineage>
</organism>
<sequence length="441" mass="46253">MPGPSLPSLTPPDSLGVCHPGKGNSGTFSLTAHGSPWGRPWGGPWEGSRRSFLSWSPRAGPGAQRANCHGVDRHGCTALTSGPSHPCFTKALAALPSGFRGLLGQSEKTVGLQGTHDSAHPCIPSQGLGTPLSNQAQEQPSEPVSGSSTQEPCREQLRPRHRCSGVPTWALKVSPPLQTRLLLPSGSPSQLTCPRTLRGHSNGNPGHRPQFWGQTLPPGMPGPCLPSLTLQTALGSAHPARATPAPSHSQPTAARGADPPGRPLGRLAGLFMVMFSIISMDFFQLEAAQAGYLMSFLGPGCAHLHSLALTQVIQGLVIGRLSSHFSRETCPGQRSPQLPPASRQALMANAFHFCLLMPGLVFSMCAVSTSDTGELDPPSPPQEPCWASAPVQPLTRTLGPTLGGLLYRDPASLSSATQFGQLHRLPGPLEAACARKMGKAQ</sequence>
<feature type="compositionally biased region" description="Polar residues" evidence="1">
    <location>
        <begin position="127"/>
        <end position="151"/>
    </location>
</feature>
<dbReference type="PANTHER" id="PTHR24002">
    <property type="entry name" value="SOLUTE CARRIER FAMILY 22 MEMBER 18"/>
    <property type="match status" value="1"/>
</dbReference>
<accession>A0A8B9XMQ7</accession>
<dbReference type="AlphaFoldDB" id="A0A8B9XMQ7"/>
<feature type="region of interest" description="Disordered" evidence="1">
    <location>
        <begin position="235"/>
        <end position="261"/>
    </location>
</feature>
<evidence type="ECO:0000256" key="1">
    <source>
        <dbReference type="SAM" id="MobiDB-lite"/>
    </source>
</evidence>
<protein>
    <submittedName>
        <fullName evidence="2">Uncharacterized protein</fullName>
    </submittedName>
</protein>
<name>A0A8B9XMQ7_BOSMU</name>
<reference evidence="2" key="3">
    <citation type="submission" date="2025-09" db="UniProtKB">
        <authorList>
            <consortium name="Ensembl"/>
        </authorList>
    </citation>
    <scope>IDENTIFICATION</scope>
</reference>
<evidence type="ECO:0000313" key="3">
    <source>
        <dbReference type="Proteomes" id="UP000694520"/>
    </source>
</evidence>
<reference evidence="2" key="2">
    <citation type="submission" date="2025-08" db="UniProtKB">
        <authorList>
            <consortium name="Ensembl"/>
        </authorList>
    </citation>
    <scope>IDENTIFICATION</scope>
</reference>
<feature type="region of interest" description="Disordered" evidence="1">
    <location>
        <begin position="110"/>
        <end position="160"/>
    </location>
</feature>
<feature type="compositionally biased region" description="Polar residues" evidence="1">
    <location>
        <begin position="186"/>
        <end position="204"/>
    </location>
</feature>
<feature type="compositionally biased region" description="Low complexity" evidence="1">
    <location>
        <begin position="1"/>
        <end position="15"/>
    </location>
</feature>
<feature type="region of interest" description="Disordered" evidence="1">
    <location>
        <begin position="1"/>
        <end position="27"/>
    </location>
</feature>
<feature type="region of interest" description="Disordered" evidence="1">
    <location>
        <begin position="180"/>
        <end position="217"/>
    </location>
</feature>
<keyword evidence="3" id="KW-1185">Reference proteome</keyword>
<dbReference type="GO" id="GO:0005635">
    <property type="term" value="C:nuclear envelope"/>
    <property type="evidence" value="ECO:0007669"/>
    <property type="project" value="TreeGrafter"/>
</dbReference>
<reference evidence="2" key="1">
    <citation type="submission" date="2019-05" db="EMBL/GenBank/DDBJ databases">
        <authorList>
            <person name="Zhang S."/>
            <person name="Liu J."/>
        </authorList>
    </citation>
    <scope>NUCLEOTIDE SEQUENCE [LARGE SCALE GENOMIC DNA]</scope>
</reference>
<dbReference type="Ensembl" id="ENSBGRT00000028034.1">
    <property type="protein sequence ID" value="ENSBGRP00000024305.1"/>
    <property type="gene ID" value="ENSBGRG00000015239.1"/>
</dbReference>
<proteinExistence type="predicted"/>
<evidence type="ECO:0000313" key="2">
    <source>
        <dbReference type="Ensembl" id="ENSBGRP00000024305.1"/>
    </source>
</evidence>
<dbReference type="GeneTree" id="ENSGT00940000160333"/>
<dbReference type="PANTHER" id="PTHR24002:SF3">
    <property type="entry name" value="SOLUTE CARRIER FAMILY 22 MEMBER 18"/>
    <property type="match status" value="1"/>
</dbReference>